<name>A0A562NKK7_9RHOB</name>
<organism evidence="1 2">
    <name type="scientific">Paracoccus sulfuroxidans</name>
    <dbReference type="NCBI Taxonomy" id="384678"/>
    <lineage>
        <taxon>Bacteria</taxon>
        <taxon>Pseudomonadati</taxon>
        <taxon>Pseudomonadota</taxon>
        <taxon>Alphaproteobacteria</taxon>
        <taxon>Rhodobacterales</taxon>
        <taxon>Paracoccaceae</taxon>
        <taxon>Paracoccus</taxon>
    </lineage>
</organism>
<comment type="caution">
    <text evidence="1">The sequence shown here is derived from an EMBL/GenBank/DDBJ whole genome shotgun (WGS) entry which is preliminary data.</text>
</comment>
<accession>A0A562NKK7</accession>
<evidence type="ECO:0000313" key="1">
    <source>
        <dbReference type="EMBL" id="TWI32739.1"/>
    </source>
</evidence>
<dbReference type="Proteomes" id="UP000316225">
    <property type="component" value="Unassembled WGS sequence"/>
</dbReference>
<keyword evidence="2" id="KW-1185">Reference proteome</keyword>
<sequence length="120" mass="13619">MRDGDEADAIDTDLEISARELEIDDAKRDQKWTVWLGTASILLLSVFYQLALSRPEAVTCGAAIFLLVGIKDHLYRMRISQARDQIVALRLWDTAEMARGKHTMRIVRALEPPSQTPPQR</sequence>
<evidence type="ECO:0000313" key="2">
    <source>
        <dbReference type="Proteomes" id="UP000316225"/>
    </source>
</evidence>
<dbReference type="RefSeq" id="WP_145398532.1">
    <property type="nucleotide sequence ID" value="NZ_VLKU01000008.1"/>
</dbReference>
<dbReference type="AlphaFoldDB" id="A0A562NKK7"/>
<proteinExistence type="predicted"/>
<protein>
    <submittedName>
        <fullName evidence="1">Uncharacterized protein</fullName>
    </submittedName>
</protein>
<reference evidence="1 2" key="1">
    <citation type="journal article" date="2015" name="Stand. Genomic Sci.">
        <title>Genomic Encyclopedia of Bacterial and Archaeal Type Strains, Phase III: the genomes of soil and plant-associated and newly described type strains.</title>
        <authorList>
            <person name="Whitman W.B."/>
            <person name="Woyke T."/>
            <person name="Klenk H.P."/>
            <person name="Zhou Y."/>
            <person name="Lilburn T.G."/>
            <person name="Beck B.J."/>
            <person name="De Vos P."/>
            <person name="Vandamme P."/>
            <person name="Eisen J.A."/>
            <person name="Garrity G."/>
            <person name="Hugenholtz P."/>
            <person name="Kyrpides N.C."/>
        </authorList>
    </citation>
    <scope>NUCLEOTIDE SEQUENCE [LARGE SCALE GENOMIC DNA]</scope>
    <source>
        <strain evidence="1 2">CGMCC 1.5364</strain>
    </source>
</reference>
<dbReference type="EMBL" id="VLKU01000008">
    <property type="protein sequence ID" value="TWI32739.1"/>
    <property type="molecule type" value="Genomic_DNA"/>
</dbReference>
<gene>
    <name evidence="1" type="ORF">IQ24_02614</name>
</gene>